<evidence type="ECO:0000259" key="1">
    <source>
        <dbReference type="Pfam" id="PF12102"/>
    </source>
</evidence>
<dbReference type="InterPro" id="IPR021961">
    <property type="entry name" value="McrB_DNA-bd"/>
</dbReference>
<dbReference type="Gene3D" id="3.30.920.90">
    <property type="match status" value="1"/>
</dbReference>
<reference evidence="2" key="1">
    <citation type="submission" date="2019-04" db="EMBL/GenBank/DDBJ databases">
        <title>Evolution of Biomass-Degrading Anaerobic Consortia Revealed by Metagenomics.</title>
        <authorList>
            <person name="Peng X."/>
        </authorList>
    </citation>
    <scope>NUCLEOTIDE SEQUENCE</scope>
    <source>
        <strain evidence="2">SIG12</strain>
    </source>
</reference>
<dbReference type="RefSeq" id="WP_303736096.1">
    <property type="nucleotide sequence ID" value="NZ_SUTE01000011.1"/>
</dbReference>
<evidence type="ECO:0000313" key="2">
    <source>
        <dbReference type="EMBL" id="MBE6504451.1"/>
    </source>
</evidence>
<accession>A0A8T3VI57</accession>
<proteinExistence type="predicted"/>
<protein>
    <submittedName>
        <fullName evidence="2">DUF3578 domain-containing protein</fullName>
    </submittedName>
</protein>
<dbReference type="EMBL" id="SUTE01000011">
    <property type="protein sequence ID" value="MBE6504451.1"/>
    <property type="molecule type" value="Genomic_DNA"/>
</dbReference>
<feature type="domain" description="Type IV methyl-directed restriction enzyme EcoKMcrB subunit DNA-binding" evidence="1">
    <location>
        <begin position="9"/>
        <end position="118"/>
    </location>
</feature>
<evidence type="ECO:0000313" key="3">
    <source>
        <dbReference type="Proteomes" id="UP000762703"/>
    </source>
</evidence>
<dbReference type="AlphaFoldDB" id="A0A8T3VI57"/>
<sequence length="493" mass="58254">MISRVFREILDKYETQKTGDFKGNPFTLKFQNEVPAVVINNIEDSFTVKASCGHNAWCNQPWINIIHRRYDNHHESLVIEYLFDCKNLEVTLSLVPRLEDYSQYISVKEKLRGILKKFDVYSFEVPDEDSFSILEKKYSYEDLANFALVSDLEYMINIHEKLYPFFHAFITEEEMTDYSYEAKCDMSYYKAPTPCVSHIKTDYKKENIYSISINEPKTFFTDKIIRKIQNSQISDDDYLEILTKIRNDYRNNLDKIIKSNDLNLNDLSIKEKTVLLSKSFVHTEYKSVGRELGSYSFDEIRVDDRLSDPLIITSIIHELSHFLLEKILKEMLMKILKTNDTPLISSFVKIMLEDNDLNYLMDEFCAHTVEGRFALYGYQDYSSFKYKLDSIAHLYSKDDIDYTLIVANSFAYDIKEILEDFLNEDLRAEIKEEYKNTRDNPNYGELDFEIESRLDLTHLIDEIKFILVSGFKEAVSQSEKLERYMARYENLFL</sequence>
<name>A0A8T3VI57_9EURY</name>
<organism evidence="2 3">
    <name type="scientific">Methanobrevibacter millerae</name>
    <dbReference type="NCBI Taxonomy" id="230361"/>
    <lineage>
        <taxon>Archaea</taxon>
        <taxon>Methanobacteriati</taxon>
        <taxon>Methanobacteriota</taxon>
        <taxon>Methanomada group</taxon>
        <taxon>Methanobacteria</taxon>
        <taxon>Methanobacteriales</taxon>
        <taxon>Methanobacteriaceae</taxon>
        <taxon>Methanobrevibacter</taxon>
    </lineage>
</organism>
<gene>
    <name evidence="2" type="ORF">E7Z73_01720</name>
</gene>
<dbReference type="Proteomes" id="UP000762703">
    <property type="component" value="Unassembled WGS sequence"/>
</dbReference>
<comment type="caution">
    <text evidence="2">The sequence shown here is derived from an EMBL/GenBank/DDBJ whole genome shotgun (WGS) entry which is preliminary data.</text>
</comment>
<dbReference type="Pfam" id="PF12102">
    <property type="entry name" value="MrcB_N"/>
    <property type="match status" value="1"/>
</dbReference>